<accession>A0A9P1BIS8</accession>
<dbReference type="Proteomes" id="UP001152797">
    <property type="component" value="Unassembled WGS sequence"/>
</dbReference>
<proteinExistence type="predicted"/>
<keyword evidence="4" id="KW-1185">Reference proteome</keyword>
<sequence length="173" mass="18791">MDPTATPASAAEKSQPRIPLRVQLVARDEALQETKLLKRSSNFNHGLKGRLKHILGKLKQEESALNKKVKRSRIRITDPSTPDMRVTSVVLDPLAHLCSPMSPLRLDPHSDASDGEAEAPPAPPAPLPLMDGAPVDQRKRRKGPTGPSGSTKKLKDTDLLEPVVVHSDAEDVD</sequence>
<dbReference type="EMBL" id="CAMXCT020000069">
    <property type="protein sequence ID" value="CAL1126735.1"/>
    <property type="molecule type" value="Genomic_DNA"/>
</dbReference>
<reference evidence="2" key="1">
    <citation type="submission" date="2022-10" db="EMBL/GenBank/DDBJ databases">
        <authorList>
            <person name="Chen Y."/>
            <person name="Dougan E. K."/>
            <person name="Chan C."/>
            <person name="Rhodes N."/>
            <person name="Thang M."/>
        </authorList>
    </citation>
    <scope>NUCLEOTIDE SEQUENCE</scope>
</reference>
<comment type="caution">
    <text evidence="2">The sequence shown here is derived from an EMBL/GenBank/DDBJ whole genome shotgun (WGS) entry which is preliminary data.</text>
</comment>
<evidence type="ECO:0000313" key="4">
    <source>
        <dbReference type="Proteomes" id="UP001152797"/>
    </source>
</evidence>
<dbReference type="EMBL" id="CAMXCT030000069">
    <property type="protein sequence ID" value="CAL4760672.1"/>
    <property type="molecule type" value="Genomic_DNA"/>
</dbReference>
<protein>
    <submittedName>
        <fullName evidence="2">Uncharacterized protein</fullName>
    </submittedName>
</protein>
<dbReference type="AlphaFoldDB" id="A0A9P1BIS8"/>
<gene>
    <name evidence="2" type="ORF">C1SCF055_LOCUS1873</name>
</gene>
<name>A0A9P1BIS8_9DINO</name>
<reference evidence="3 4" key="2">
    <citation type="submission" date="2024-05" db="EMBL/GenBank/DDBJ databases">
        <authorList>
            <person name="Chen Y."/>
            <person name="Shah S."/>
            <person name="Dougan E. K."/>
            <person name="Thang M."/>
            <person name="Chan C."/>
        </authorList>
    </citation>
    <scope>NUCLEOTIDE SEQUENCE [LARGE SCALE GENOMIC DNA]</scope>
</reference>
<evidence type="ECO:0000313" key="3">
    <source>
        <dbReference type="EMBL" id="CAL4760672.1"/>
    </source>
</evidence>
<dbReference type="EMBL" id="CAMXCT010000069">
    <property type="protein sequence ID" value="CAI3973360.1"/>
    <property type="molecule type" value="Genomic_DNA"/>
</dbReference>
<organism evidence="2">
    <name type="scientific">Cladocopium goreaui</name>
    <dbReference type="NCBI Taxonomy" id="2562237"/>
    <lineage>
        <taxon>Eukaryota</taxon>
        <taxon>Sar</taxon>
        <taxon>Alveolata</taxon>
        <taxon>Dinophyceae</taxon>
        <taxon>Suessiales</taxon>
        <taxon>Symbiodiniaceae</taxon>
        <taxon>Cladocopium</taxon>
    </lineage>
</organism>
<evidence type="ECO:0000256" key="1">
    <source>
        <dbReference type="SAM" id="MobiDB-lite"/>
    </source>
</evidence>
<feature type="region of interest" description="Disordered" evidence="1">
    <location>
        <begin position="98"/>
        <end position="173"/>
    </location>
</feature>
<evidence type="ECO:0000313" key="2">
    <source>
        <dbReference type="EMBL" id="CAI3973360.1"/>
    </source>
</evidence>